<dbReference type="AlphaFoldDB" id="A0A9D2AI17"/>
<sequence length="284" mass="30765">MIKGSPPKYLLYQTSATHLRGSLRAASGNKGLKKNLRELLEALGERDLDAYLDAFVDEKAGLDSRSYLIRYRAAVFRLILPRAAGSAAPLREAWPECFYDFGKDKSAPSFASLRLRKQQVQQVVGSSWFRLLSELIRCLCAEGREDRVRVDEASAEGDALLIAPTSAGEEEGCRVSLRCCRDAFVVERPGKAPVATPIRRHEVEGGPHAQGEHRDAVDRVLLGCAVVRAILRQSEAGKALLSGKQGESCSLNLPTYDAASGRFVAGSGPELALKLAAVKGSEKA</sequence>
<accession>A0A9D2AI17</accession>
<reference evidence="1" key="1">
    <citation type="journal article" date="2021" name="PeerJ">
        <title>Extensive microbial diversity within the chicken gut microbiome revealed by metagenomics and culture.</title>
        <authorList>
            <person name="Gilroy R."/>
            <person name="Ravi A."/>
            <person name="Getino M."/>
            <person name="Pursley I."/>
            <person name="Horton D.L."/>
            <person name="Alikhan N.F."/>
            <person name="Baker D."/>
            <person name="Gharbi K."/>
            <person name="Hall N."/>
            <person name="Watson M."/>
            <person name="Adriaenssens E.M."/>
            <person name="Foster-Nyarko E."/>
            <person name="Jarju S."/>
            <person name="Secka A."/>
            <person name="Antonio M."/>
            <person name="Oren A."/>
            <person name="Chaudhuri R.R."/>
            <person name="La Ragione R."/>
            <person name="Hildebrand F."/>
            <person name="Pallen M.J."/>
        </authorList>
    </citation>
    <scope>NUCLEOTIDE SEQUENCE</scope>
    <source>
        <strain evidence="1">14975</strain>
    </source>
</reference>
<name>A0A9D2AI17_9BACT</name>
<evidence type="ECO:0000313" key="2">
    <source>
        <dbReference type="Proteomes" id="UP000823964"/>
    </source>
</evidence>
<organism evidence="1 2">
    <name type="scientific">Candidatus Akkermansia intestinigallinarum</name>
    <dbReference type="NCBI Taxonomy" id="2838431"/>
    <lineage>
        <taxon>Bacteria</taxon>
        <taxon>Pseudomonadati</taxon>
        <taxon>Verrucomicrobiota</taxon>
        <taxon>Verrucomicrobiia</taxon>
        <taxon>Verrucomicrobiales</taxon>
        <taxon>Akkermansiaceae</taxon>
        <taxon>Akkermansia</taxon>
    </lineage>
</organism>
<dbReference type="EMBL" id="DXFQ01000172">
    <property type="protein sequence ID" value="HIX20722.1"/>
    <property type="molecule type" value="Genomic_DNA"/>
</dbReference>
<protein>
    <submittedName>
        <fullName evidence="1">Uncharacterized protein</fullName>
    </submittedName>
</protein>
<reference evidence="1" key="2">
    <citation type="submission" date="2021-04" db="EMBL/GenBank/DDBJ databases">
        <authorList>
            <person name="Gilroy R."/>
        </authorList>
    </citation>
    <scope>NUCLEOTIDE SEQUENCE</scope>
    <source>
        <strain evidence="1">14975</strain>
    </source>
</reference>
<proteinExistence type="predicted"/>
<comment type="caution">
    <text evidence="1">The sequence shown here is derived from an EMBL/GenBank/DDBJ whole genome shotgun (WGS) entry which is preliminary data.</text>
</comment>
<dbReference type="Proteomes" id="UP000823964">
    <property type="component" value="Unassembled WGS sequence"/>
</dbReference>
<gene>
    <name evidence="1" type="ORF">H9862_09000</name>
</gene>
<evidence type="ECO:0000313" key="1">
    <source>
        <dbReference type="EMBL" id="HIX20722.1"/>
    </source>
</evidence>